<dbReference type="PANTHER" id="PTHR28629:SF4">
    <property type="entry name" value="TRIOKINASE_FMN CYCLASE"/>
    <property type="match status" value="1"/>
</dbReference>
<dbReference type="Proteomes" id="UP000240800">
    <property type="component" value="Unassembled WGS sequence"/>
</dbReference>
<dbReference type="SUPFAM" id="SSF101473">
    <property type="entry name" value="DhaL-like"/>
    <property type="match status" value="1"/>
</dbReference>
<dbReference type="InterPro" id="IPR004006">
    <property type="entry name" value="DhaK_dom"/>
</dbReference>
<dbReference type="InterPro" id="IPR004007">
    <property type="entry name" value="DhaL_dom"/>
</dbReference>
<dbReference type="PROSITE" id="PS51480">
    <property type="entry name" value="DHAL"/>
    <property type="match status" value="1"/>
</dbReference>
<keyword evidence="2" id="KW-0547">Nucleotide-binding</keyword>
<reference evidence="7 8" key="1">
    <citation type="submission" date="2018-04" db="EMBL/GenBank/DDBJ databases">
        <title>Genomic Encyclopedia of Type Strains, Phase III (KMG-III): the genomes of soil and plant-associated and newly described type strains.</title>
        <authorList>
            <person name="Whitman W."/>
        </authorList>
    </citation>
    <scope>NUCLEOTIDE SEQUENCE [LARGE SCALE GENOMIC DNA]</scope>
    <source>
        <strain evidence="7 8">JA192</strain>
    </source>
</reference>
<evidence type="ECO:0000256" key="1">
    <source>
        <dbReference type="ARBA" id="ARBA00022679"/>
    </source>
</evidence>
<protein>
    <submittedName>
        <fullName evidence="7">Homodimeric dihydroxyacetone kinase</fullName>
    </submittedName>
</protein>
<dbReference type="PANTHER" id="PTHR28629">
    <property type="entry name" value="TRIOKINASE/FMN CYCLASE"/>
    <property type="match status" value="1"/>
</dbReference>
<dbReference type="GO" id="GO:0016301">
    <property type="term" value="F:kinase activity"/>
    <property type="evidence" value="ECO:0007669"/>
    <property type="project" value="UniProtKB-KW"/>
</dbReference>
<dbReference type="Gene3D" id="3.40.50.10440">
    <property type="entry name" value="Dihydroxyacetone kinase, domain 1"/>
    <property type="match status" value="1"/>
</dbReference>
<dbReference type="Pfam" id="PF02733">
    <property type="entry name" value="Dak1"/>
    <property type="match status" value="1"/>
</dbReference>
<dbReference type="SMART" id="SM01120">
    <property type="entry name" value="Dak2"/>
    <property type="match status" value="1"/>
</dbReference>
<evidence type="ECO:0000256" key="4">
    <source>
        <dbReference type="ARBA" id="ARBA00022840"/>
    </source>
</evidence>
<evidence type="ECO:0000256" key="2">
    <source>
        <dbReference type="ARBA" id="ARBA00022741"/>
    </source>
</evidence>
<evidence type="ECO:0000313" key="8">
    <source>
        <dbReference type="Proteomes" id="UP000240800"/>
    </source>
</evidence>
<keyword evidence="4" id="KW-0067">ATP-binding</keyword>
<comment type="caution">
    <text evidence="7">The sequence shown here is derived from an EMBL/GenBank/DDBJ whole genome shotgun (WGS) entry which is preliminary data.</text>
</comment>
<keyword evidence="1" id="KW-0808">Transferase</keyword>
<name>A0ABX5J9P7_9RHOB</name>
<dbReference type="EMBL" id="PZZW01000007">
    <property type="protein sequence ID" value="PTM76796.1"/>
    <property type="molecule type" value="Genomic_DNA"/>
</dbReference>
<evidence type="ECO:0000259" key="5">
    <source>
        <dbReference type="PROSITE" id="PS51480"/>
    </source>
</evidence>
<dbReference type="Gene3D" id="3.30.1180.20">
    <property type="entry name" value="Dihydroxyacetone kinase, domain 2"/>
    <property type="match status" value="1"/>
</dbReference>
<keyword evidence="8" id="KW-1185">Reference proteome</keyword>
<dbReference type="Pfam" id="PF02734">
    <property type="entry name" value="Dak2"/>
    <property type="match status" value="1"/>
</dbReference>
<dbReference type="InterPro" id="IPR050861">
    <property type="entry name" value="Dihydroxyacetone_Kinase"/>
</dbReference>
<dbReference type="InterPro" id="IPR036117">
    <property type="entry name" value="DhaL_dom_sf"/>
</dbReference>
<sequence>MKKLINSPRRVVPDLLAAMVAQDPSLCLLEGENVLLRADIPEDPADRAVALISGGGSGHEPAHGGYVGKGMLSAAVAGDVFTSPSVDAILSAILASAGPAGALLIVKNYTGDRLNFSLAAELAAAEGIPCEVVFVADDAALRDLVSRDRRRGLAGTVLVHKAAGAAAEAGLSLSEVAAVARGVADDLVTMGVGLGACIVPTAGQPSFELGDEEVEYGLGIHGEKGVERGPMADAATVTRRILDTLEAEMGAALKGPLGLMVNGLGATPPMELGIVAGEALAQLKQRGADVQLIWTGNFMTALEMPGASITLLPLDAERRKWLEAPTGVRVWPSSATVGMAGRSVQLPRPAETIPEIAPGPLTPVLKAAVERVAAALIAAEPHLTDLDSKAGDGDLGASMFRAAEAIRALPEAAYNHPAQLFVTMAATLRRAIAGSSGPFYATALMRAARPLEKEEVPSAEAWDAAFAAGVAAVSAIGGAQPGDRTMVDALDPALKAWGEQRAANASLQEALAAAAKAAKSGADATARMTPKLGRASYLGARAVGTNDGGAEAVAYWLAALAKA</sequence>
<evidence type="ECO:0000256" key="3">
    <source>
        <dbReference type="ARBA" id="ARBA00022777"/>
    </source>
</evidence>
<dbReference type="NCBIfam" id="NF011049">
    <property type="entry name" value="PRK14479.1"/>
    <property type="match status" value="1"/>
</dbReference>
<keyword evidence="3 7" id="KW-0418">Kinase</keyword>
<dbReference type="PROSITE" id="PS51481">
    <property type="entry name" value="DHAK"/>
    <property type="match status" value="1"/>
</dbReference>
<feature type="domain" description="DhaK" evidence="6">
    <location>
        <begin position="7"/>
        <end position="331"/>
    </location>
</feature>
<feature type="domain" description="DhaL" evidence="5">
    <location>
        <begin position="363"/>
        <end position="562"/>
    </location>
</feature>
<proteinExistence type="predicted"/>
<evidence type="ECO:0000313" key="7">
    <source>
        <dbReference type="EMBL" id="PTM76796.1"/>
    </source>
</evidence>
<dbReference type="RefSeq" id="WP_069330385.1">
    <property type="nucleotide sequence ID" value="NZ_MABH01000033.1"/>
</dbReference>
<gene>
    <name evidence="7" type="ORF">C8J29_10772</name>
</gene>
<dbReference type="Gene3D" id="1.25.40.340">
    <property type="match status" value="1"/>
</dbReference>
<accession>A0ABX5J9P7</accession>
<evidence type="ECO:0000259" key="6">
    <source>
        <dbReference type="PROSITE" id="PS51481"/>
    </source>
</evidence>
<organism evidence="7 8">
    <name type="scientific">Cereibacter johrii</name>
    <dbReference type="NCBI Taxonomy" id="445629"/>
    <lineage>
        <taxon>Bacteria</taxon>
        <taxon>Pseudomonadati</taxon>
        <taxon>Pseudomonadota</taxon>
        <taxon>Alphaproteobacteria</taxon>
        <taxon>Rhodobacterales</taxon>
        <taxon>Paracoccaceae</taxon>
        <taxon>Cereibacter</taxon>
    </lineage>
</organism>
<dbReference type="SUPFAM" id="SSF82549">
    <property type="entry name" value="DAK1/DegV-like"/>
    <property type="match status" value="1"/>
</dbReference>